<organism evidence="2">
    <name type="scientific">uncultured Solirubrobacteraceae bacterium</name>
    <dbReference type="NCBI Taxonomy" id="1162706"/>
    <lineage>
        <taxon>Bacteria</taxon>
        <taxon>Bacillati</taxon>
        <taxon>Actinomycetota</taxon>
        <taxon>Thermoleophilia</taxon>
        <taxon>Solirubrobacterales</taxon>
        <taxon>Solirubrobacteraceae</taxon>
        <taxon>environmental samples</taxon>
    </lineage>
</organism>
<dbReference type="AlphaFoldDB" id="A0A6J4T1I0"/>
<accession>A0A6J4T1I0</accession>
<gene>
    <name evidence="2" type="ORF">AVDCRST_MAG30-2474</name>
</gene>
<evidence type="ECO:0000313" key="2">
    <source>
        <dbReference type="EMBL" id="CAA9510834.1"/>
    </source>
</evidence>
<name>A0A6J4T1I0_9ACTN</name>
<proteinExistence type="predicted"/>
<feature type="non-terminal residue" evidence="2">
    <location>
        <position position="84"/>
    </location>
</feature>
<evidence type="ECO:0000256" key="1">
    <source>
        <dbReference type="SAM" id="SignalP"/>
    </source>
</evidence>
<keyword evidence="1" id="KW-0732">Signal</keyword>
<feature type="signal peptide" evidence="1">
    <location>
        <begin position="1"/>
        <end position="30"/>
    </location>
</feature>
<protein>
    <submittedName>
        <fullName evidence="2">Uncharacterized protein</fullName>
    </submittedName>
</protein>
<sequence length="84" mass="8322">MRPNVSLRAGGLAGACCLAGLAVPAGPAQAQSAAPAPTPAGVPFTLSDASLTYGQRTVARGSAGRALAGRRVSLEFRTGATGWR</sequence>
<feature type="chain" id="PRO_5026820011" evidence="1">
    <location>
        <begin position="31"/>
        <end position="84"/>
    </location>
</feature>
<dbReference type="EMBL" id="CADCVS010000324">
    <property type="protein sequence ID" value="CAA9510834.1"/>
    <property type="molecule type" value="Genomic_DNA"/>
</dbReference>
<reference evidence="2" key="1">
    <citation type="submission" date="2020-02" db="EMBL/GenBank/DDBJ databases">
        <authorList>
            <person name="Meier V. D."/>
        </authorList>
    </citation>
    <scope>NUCLEOTIDE SEQUENCE</scope>
    <source>
        <strain evidence="2">AVDCRST_MAG30</strain>
    </source>
</reference>